<dbReference type="KEGG" id="mes:Meso_0201"/>
<evidence type="ECO:0000259" key="2">
    <source>
        <dbReference type="Pfam" id="PF01844"/>
    </source>
</evidence>
<dbReference type="GO" id="GO:0004519">
    <property type="term" value="F:endonuclease activity"/>
    <property type="evidence" value="ECO:0007669"/>
    <property type="project" value="UniProtKB-KW"/>
</dbReference>
<dbReference type="GO" id="GO:0008270">
    <property type="term" value="F:zinc ion binding"/>
    <property type="evidence" value="ECO:0007669"/>
    <property type="project" value="InterPro"/>
</dbReference>
<evidence type="ECO:0000313" key="3">
    <source>
        <dbReference type="EMBL" id="ABG61606.1"/>
    </source>
</evidence>
<name>Q11LW9_CHESB</name>
<dbReference type="Gene3D" id="1.10.30.50">
    <property type="match status" value="1"/>
</dbReference>
<proteinExistence type="predicted"/>
<keyword evidence="3" id="KW-0540">Nuclease</keyword>
<protein>
    <submittedName>
        <fullName evidence="3">HNH endonuclease</fullName>
    </submittedName>
</protein>
<dbReference type="EMBL" id="CP000390">
    <property type="protein sequence ID" value="ABG61606.1"/>
    <property type="molecule type" value="Genomic_DNA"/>
</dbReference>
<sequence length="159" mass="17995">MLPVQHGSRSHGLAHLYQLPPWRTVGASMMARKEFTTKTRKEALKRSGKRCEAVGDWYGLPEGQRCTADLSLGVEYDHYILDANSKDNSLENCRAVCPRCHGWKTRNRDTPTAAKTVRQQFMGMKTRAKVKIQSQGFAKKERAPKLPVPGPRPIYEAQQ</sequence>
<dbReference type="CDD" id="cd00085">
    <property type="entry name" value="HNHc"/>
    <property type="match status" value="1"/>
</dbReference>
<dbReference type="STRING" id="266779.Meso_0201"/>
<evidence type="ECO:0000256" key="1">
    <source>
        <dbReference type="SAM" id="MobiDB-lite"/>
    </source>
</evidence>
<keyword evidence="3" id="KW-0378">Hydrolase</keyword>
<keyword evidence="3" id="KW-0255">Endonuclease</keyword>
<dbReference type="GO" id="GO:0003676">
    <property type="term" value="F:nucleic acid binding"/>
    <property type="evidence" value="ECO:0007669"/>
    <property type="project" value="InterPro"/>
</dbReference>
<feature type="region of interest" description="Disordered" evidence="1">
    <location>
        <begin position="133"/>
        <end position="159"/>
    </location>
</feature>
<dbReference type="Pfam" id="PF01844">
    <property type="entry name" value="HNH"/>
    <property type="match status" value="1"/>
</dbReference>
<accession>Q11LW9</accession>
<organism evidence="3">
    <name type="scientific">Chelativorans sp. (strain BNC1)</name>
    <dbReference type="NCBI Taxonomy" id="266779"/>
    <lineage>
        <taxon>Bacteria</taxon>
        <taxon>Pseudomonadati</taxon>
        <taxon>Pseudomonadota</taxon>
        <taxon>Alphaproteobacteria</taxon>
        <taxon>Hyphomicrobiales</taxon>
        <taxon>Phyllobacteriaceae</taxon>
        <taxon>Chelativorans</taxon>
    </lineage>
</organism>
<dbReference type="AlphaFoldDB" id="Q11LW9"/>
<gene>
    <name evidence="3" type="ordered locus">Meso_0201</name>
</gene>
<feature type="domain" description="HNH" evidence="2">
    <location>
        <begin position="64"/>
        <end position="105"/>
    </location>
</feature>
<dbReference type="InterPro" id="IPR003615">
    <property type="entry name" value="HNH_nuc"/>
</dbReference>
<dbReference type="HOGENOM" id="CLU_1657691_0_0_5"/>
<reference evidence="3" key="1">
    <citation type="submission" date="2006-06" db="EMBL/GenBank/DDBJ databases">
        <title>Complete sequence of chromosome of Chelativorans sp. BNC1.</title>
        <authorList>
            <consortium name="US DOE Joint Genome Institute"/>
            <person name="Copeland A."/>
            <person name="Lucas S."/>
            <person name="Lapidus A."/>
            <person name="Barry K."/>
            <person name="Detter J.C."/>
            <person name="Glavina del Rio T."/>
            <person name="Hammon N."/>
            <person name="Israni S."/>
            <person name="Dalin E."/>
            <person name="Tice H."/>
            <person name="Pitluck S."/>
            <person name="Chertkov O."/>
            <person name="Brettin T."/>
            <person name="Bruce D."/>
            <person name="Han C."/>
            <person name="Tapia R."/>
            <person name="Gilna P."/>
            <person name="Schmutz J."/>
            <person name="Larimer F."/>
            <person name="Land M."/>
            <person name="Hauser L."/>
            <person name="Kyrpides N."/>
            <person name="Mikhailova N."/>
            <person name="Richardson P."/>
        </authorList>
    </citation>
    <scope>NUCLEOTIDE SEQUENCE</scope>
    <source>
        <strain evidence="3">BNC1</strain>
    </source>
</reference>
<dbReference type="InterPro" id="IPR002711">
    <property type="entry name" value="HNH"/>
</dbReference>